<sequence length="225" mass="23583">MKGAQGFTLVELLVTMAIVGILLAVLLNLQTSTVQFTEQQSGIAQRLQAINEVSGYVGDRVKAAQAVPDGLSLGGSICSRSGSAPCLAVILPVVDSSCGAVVNWTLHTFRYIPRADLTADEKAPMPGLDAVAHGLRETRLPSGVSSGTCAAPMTTVPTSFSGTGLSGMIVDNLVLPASGTPAFEYDAATQTVTLRFRSAVVRRGSIEYTPRTAPYVLRVFARNVN</sequence>
<dbReference type="InterPro" id="IPR045584">
    <property type="entry name" value="Pilin-like"/>
</dbReference>
<evidence type="ECO:0000256" key="3">
    <source>
        <dbReference type="ARBA" id="ARBA00022764"/>
    </source>
</evidence>
<dbReference type="InterPro" id="IPR012902">
    <property type="entry name" value="N_methyl_site"/>
</dbReference>
<dbReference type="RefSeq" id="WP_380050812.1">
    <property type="nucleotide sequence ID" value="NZ_JBHSOH010000029.1"/>
</dbReference>
<dbReference type="NCBIfam" id="TIGR02532">
    <property type="entry name" value="IV_pilin_GFxxxE"/>
    <property type="match status" value="1"/>
</dbReference>
<reference evidence="7" key="1">
    <citation type="journal article" date="2019" name="Int. J. Syst. Evol. Microbiol.">
        <title>The Global Catalogue of Microorganisms (GCM) 10K type strain sequencing project: providing services to taxonomists for standard genome sequencing and annotation.</title>
        <authorList>
            <consortium name="The Broad Institute Genomics Platform"/>
            <consortium name="The Broad Institute Genome Sequencing Center for Infectious Disease"/>
            <person name="Wu L."/>
            <person name="Ma J."/>
        </authorList>
    </citation>
    <scope>NUCLEOTIDE SEQUENCE [LARGE SCALE GENOMIC DNA]</scope>
    <source>
        <strain evidence="7">CGMCC 1.15053</strain>
    </source>
</reference>
<evidence type="ECO:0000256" key="2">
    <source>
        <dbReference type="ARBA" id="ARBA00004418"/>
    </source>
</evidence>
<dbReference type="Gene3D" id="3.30.700.10">
    <property type="entry name" value="Glycoprotein, Type 4 Pilin"/>
    <property type="match status" value="1"/>
</dbReference>
<evidence type="ECO:0000256" key="4">
    <source>
        <dbReference type="ARBA" id="ARBA00023237"/>
    </source>
</evidence>
<keyword evidence="7" id="KW-1185">Reference proteome</keyword>
<evidence type="ECO:0000313" key="7">
    <source>
        <dbReference type="Proteomes" id="UP001595979"/>
    </source>
</evidence>
<keyword evidence="5" id="KW-1133">Transmembrane helix</keyword>
<keyword evidence="3" id="KW-0574">Periplasm</keyword>
<dbReference type="EMBL" id="JBHSOH010000029">
    <property type="protein sequence ID" value="MFC5849562.1"/>
    <property type="molecule type" value="Genomic_DNA"/>
</dbReference>
<keyword evidence="5" id="KW-0812">Transmembrane</keyword>
<proteinExistence type="predicted"/>
<keyword evidence="4" id="KW-0998">Cell outer membrane</keyword>
<dbReference type="PROSITE" id="PS00409">
    <property type="entry name" value="PROKAR_NTER_METHYL"/>
    <property type="match status" value="1"/>
</dbReference>
<feature type="transmembrane region" description="Helical" evidence="5">
    <location>
        <begin position="7"/>
        <end position="29"/>
    </location>
</feature>
<protein>
    <submittedName>
        <fullName evidence="6">Type II secretion system protein</fullName>
    </submittedName>
</protein>
<dbReference type="SUPFAM" id="SSF54523">
    <property type="entry name" value="Pili subunits"/>
    <property type="match status" value="1"/>
</dbReference>
<evidence type="ECO:0000256" key="5">
    <source>
        <dbReference type="SAM" id="Phobius"/>
    </source>
</evidence>
<dbReference type="Pfam" id="PF07963">
    <property type="entry name" value="N_methyl"/>
    <property type="match status" value="1"/>
</dbReference>
<evidence type="ECO:0000313" key="6">
    <source>
        <dbReference type="EMBL" id="MFC5849562.1"/>
    </source>
</evidence>
<dbReference type="Proteomes" id="UP001595979">
    <property type="component" value="Unassembled WGS sequence"/>
</dbReference>
<comment type="caution">
    <text evidence="6">The sequence shown here is derived from an EMBL/GenBank/DDBJ whole genome shotgun (WGS) entry which is preliminary data.</text>
</comment>
<comment type="subcellular location">
    <subcellularLocation>
        <location evidence="1">Cell outer membrane</location>
        <topology evidence="1">Single-pass membrane protein</topology>
    </subcellularLocation>
    <subcellularLocation>
        <location evidence="2">Periplasm</location>
    </subcellularLocation>
</comment>
<accession>A0ABW1DLH5</accession>
<name>A0ABW1DLH5_9DEIO</name>
<organism evidence="6 7">
    <name type="scientific">Deinococcus petrolearius</name>
    <dbReference type="NCBI Taxonomy" id="1751295"/>
    <lineage>
        <taxon>Bacteria</taxon>
        <taxon>Thermotogati</taxon>
        <taxon>Deinococcota</taxon>
        <taxon>Deinococci</taxon>
        <taxon>Deinococcales</taxon>
        <taxon>Deinococcaceae</taxon>
        <taxon>Deinococcus</taxon>
    </lineage>
</organism>
<gene>
    <name evidence="6" type="ORF">ACFPQ6_14745</name>
</gene>
<evidence type="ECO:0000256" key="1">
    <source>
        <dbReference type="ARBA" id="ARBA00004203"/>
    </source>
</evidence>
<keyword evidence="5" id="KW-0472">Membrane</keyword>